<dbReference type="Proteomes" id="UP000285190">
    <property type="component" value="Unassembled WGS sequence"/>
</dbReference>
<dbReference type="Pfam" id="PF14248">
    <property type="entry name" value="DUF4345"/>
    <property type="match status" value="1"/>
</dbReference>
<proteinExistence type="predicted"/>
<feature type="transmembrane region" description="Helical" evidence="1">
    <location>
        <begin position="104"/>
        <end position="123"/>
    </location>
</feature>
<gene>
    <name evidence="2" type="ORF">D3870_17130</name>
</gene>
<keyword evidence="1" id="KW-1133">Transmembrane helix</keyword>
<dbReference type="InterPro" id="IPR025597">
    <property type="entry name" value="DUF4345"/>
</dbReference>
<dbReference type="EMBL" id="QYUN01000002">
    <property type="protein sequence ID" value="RJG07487.1"/>
    <property type="molecule type" value="Genomic_DNA"/>
</dbReference>
<feature type="transmembrane region" description="Helical" evidence="1">
    <location>
        <begin position="47"/>
        <end position="67"/>
    </location>
</feature>
<comment type="caution">
    <text evidence="2">The sequence shown here is derived from an EMBL/GenBank/DDBJ whole genome shotgun (WGS) entry which is preliminary data.</text>
</comment>
<evidence type="ECO:0000313" key="2">
    <source>
        <dbReference type="EMBL" id="RJG07487.1"/>
    </source>
</evidence>
<organism evidence="2 3">
    <name type="scientific">Noviherbaspirillum cavernae</name>
    <dbReference type="NCBI Taxonomy" id="2320862"/>
    <lineage>
        <taxon>Bacteria</taxon>
        <taxon>Pseudomonadati</taxon>
        <taxon>Pseudomonadota</taxon>
        <taxon>Betaproteobacteria</taxon>
        <taxon>Burkholderiales</taxon>
        <taxon>Oxalobacteraceae</taxon>
        <taxon>Noviherbaspirillum</taxon>
    </lineage>
</organism>
<feature type="transmembrane region" description="Helical" evidence="1">
    <location>
        <begin position="12"/>
        <end position="35"/>
    </location>
</feature>
<feature type="transmembrane region" description="Helical" evidence="1">
    <location>
        <begin position="74"/>
        <end position="92"/>
    </location>
</feature>
<dbReference type="OrthoDB" id="4549167at2"/>
<accession>A0A418X4S3</accession>
<evidence type="ECO:0000313" key="3">
    <source>
        <dbReference type="Proteomes" id="UP000285190"/>
    </source>
</evidence>
<keyword evidence="1" id="KW-0472">Membrane</keyword>
<dbReference type="RefSeq" id="WP_119740978.1">
    <property type="nucleotide sequence ID" value="NZ_QYUN01000002.1"/>
</dbReference>
<evidence type="ECO:0000256" key="1">
    <source>
        <dbReference type="SAM" id="Phobius"/>
    </source>
</evidence>
<reference evidence="2 3" key="1">
    <citation type="submission" date="2018-09" db="EMBL/GenBank/DDBJ databases">
        <authorList>
            <person name="Zhu H."/>
        </authorList>
    </citation>
    <scope>NUCLEOTIDE SEQUENCE [LARGE SCALE GENOMIC DNA]</scope>
    <source>
        <strain evidence="2 3">K2R10-39</strain>
    </source>
</reference>
<name>A0A418X4S3_9BURK</name>
<keyword evidence="3" id="KW-1185">Reference proteome</keyword>
<protein>
    <submittedName>
        <fullName evidence="2">DUF4345 domain-containing protein</fullName>
    </submittedName>
</protein>
<dbReference type="AlphaFoldDB" id="A0A418X4S3"/>
<sequence length="136" mass="14496">MPSTPSMPASQRVVQICLFLVAAIAIFGGTLQMYLGEPQVSARLDNVHRFMAGIYLSTGLISLWAAITVRQQGTLVYLLALGVLFAGIGRLVSISQVGLPEPAAVWLGYLIPELLLPAVIVLAHRATNRDASRVAA</sequence>
<keyword evidence="1" id="KW-0812">Transmembrane</keyword>